<dbReference type="PATRIC" id="fig|632772.20.peg.8428"/>
<dbReference type="Proteomes" id="UP000002212">
    <property type="component" value="Plasmid pROB02"/>
</dbReference>
<protein>
    <submittedName>
        <fullName evidence="2">Putative replication protein</fullName>
    </submittedName>
</protein>
<organism evidence="2 3">
    <name type="scientific">Rhodococcus opacus (strain B4)</name>
    <dbReference type="NCBI Taxonomy" id="632772"/>
    <lineage>
        <taxon>Bacteria</taxon>
        <taxon>Bacillati</taxon>
        <taxon>Actinomycetota</taxon>
        <taxon>Actinomycetes</taxon>
        <taxon>Mycobacteriales</taxon>
        <taxon>Nocardiaceae</taxon>
        <taxon>Rhodococcus</taxon>
    </lineage>
</organism>
<feature type="compositionally biased region" description="Basic residues" evidence="1">
    <location>
        <begin position="216"/>
        <end position="226"/>
    </location>
</feature>
<dbReference type="EMBL" id="AP011117">
    <property type="protein sequence ID" value="BAH47065.1"/>
    <property type="molecule type" value="Genomic_DNA"/>
</dbReference>
<sequence length="450" mass="48916">MLGTSEDKPCLDAFSTVQHSDLGVSWDKSHNSPISQTTQPDTHPLQTPWIDELRRLNTDTDQRGKSWTLPVKPGQEASIPIWTSRDGWMRQVRYAITKTADGRAAAARHRIGVESMVAVAGAHASSADSKTGRRVTATVQNLAARAGVSEAVVKRGRRVLKALHLGFELVRGRTLTTREFQAAEVHHGGRQHRAASVWALSSPPDLVAATPAPPQPKKRGRSHGRTYRPVEHARHTATRGSNPNPQARDRDPLSLSGLSPKGISCREVITKRACARENQTSSSNQTDPRPMNLQRAASALVAAAPAIAPSGHIGAVCDVIERSGIDTTRWTGRDIAQALTADTVSRGELWPNAVRSPIGYLTWRLSRIDWSGPSPSEQRATEAARSAQLRAARDAERERARRATASPERQKAFMEQIRATLAPKSGQPNDAHPTSAHHPHGNAGRTDRGQ</sequence>
<proteinExistence type="predicted"/>
<dbReference type="HOGENOM" id="CLU_616592_0_0_11"/>
<accession>C1BDL2</accession>
<evidence type="ECO:0000256" key="1">
    <source>
        <dbReference type="SAM" id="MobiDB-lite"/>
    </source>
</evidence>
<feature type="compositionally biased region" description="Basic and acidic residues" evidence="1">
    <location>
        <begin position="391"/>
        <end position="401"/>
    </location>
</feature>
<dbReference type="AlphaFoldDB" id="C1BDL2"/>
<reference evidence="2 3" key="1">
    <citation type="journal article" date="2005" name="J. Biosci. Bioeng.">
        <title>Isolation and characterization of benzene-tolerant Rhodococcus opacus strains.</title>
        <authorList>
            <person name="Na K.S."/>
            <person name="Kuroda A."/>
            <person name="Takiguchi N."/>
            <person name="Ikeda T."/>
            <person name="Ohtake H."/>
            <person name="Kato J."/>
        </authorList>
    </citation>
    <scope>NUCLEOTIDE SEQUENCE [LARGE SCALE GENOMIC DNA]</scope>
    <source>
        <strain evidence="2 3">B4</strain>
        <plasmid evidence="2">pROB02</plasmid>
    </source>
</reference>
<geneLocation type="plasmid" evidence="2 3">
    <name>pROB02</name>
</geneLocation>
<gene>
    <name evidence="2" type="primary">rep</name>
    <name evidence="2" type="ordered locus">ROP_pROB02-00520</name>
</gene>
<feature type="region of interest" description="Disordered" evidence="1">
    <location>
        <begin position="370"/>
        <end position="450"/>
    </location>
</feature>
<evidence type="ECO:0000313" key="2">
    <source>
        <dbReference type="EMBL" id="BAH47065.1"/>
    </source>
</evidence>
<keyword evidence="2" id="KW-0614">Plasmid</keyword>
<name>C1BDL2_RHOOB</name>
<reference evidence="2 3" key="2">
    <citation type="submission" date="2009-03" db="EMBL/GenBank/DDBJ databases">
        <title>Comparison of the complete genome sequences of Rhodococcus erythropolis PR4 and Rhodococcus opacus B4.</title>
        <authorList>
            <person name="Takarada H."/>
            <person name="Sekine M."/>
            <person name="Hosoyama A."/>
            <person name="Yamada R."/>
            <person name="Fujisawa T."/>
            <person name="Omata S."/>
            <person name="Shimizu A."/>
            <person name="Tsukatani N."/>
            <person name="Tanikawa S."/>
            <person name="Fujita N."/>
            <person name="Harayama S."/>
        </authorList>
    </citation>
    <scope>NUCLEOTIDE SEQUENCE [LARGE SCALE GENOMIC DNA]</scope>
    <source>
        <strain evidence="2 3">B4</strain>
        <plasmid evidence="2 3">pROB02</plasmid>
    </source>
</reference>
<evidence type="ECO:0000313" key="3">
    <source>
        <dbReference type="Proteomes" id="UP000002212"/>
    </source>
</evidence>
<dbReference type="KEGG" id="rop:ROP_pROB02-00520"/>
<feature type="region of interest" description="Disordered" evidence="1">
    <location>
        <begin position="204"/>
        <end position="259"/>
    </location>
</feature>